<evidence type="ECO:0000256" key="1">
    <source>
        <dbReference type="SAM" id="MobiDB-lite"/>
    </source>
</evidence>
<reference evidence="2" key="2">
    <citation type="journal article" date="2015" name="Data Brief">
        <title>Shoot transcriptome of the giant reed, Arundo donax.</title>
        <authorList>
            <person name="Barrero R.A."/>
            <person name="Guerrero F.D."/>
            <person name="Moolhuijzen P."/>
            <person name="Goolsby J.A."/>
            <person name="Tidwell J."/>
            <person name="Bellgard S.E."/>
            <person name="Bellgard M.I."/>
        </authorList>
    </citation>
    <scope>NUCLEOTIDE SEQUENCE</scope>
    <source>
        <tissue evidence="2">Shoot tissue taken approximately 20 cm above the soil surface</tissue>
    </source>
</reference>
<dbReference type="EMBL" id="GBRH01228023">
    <property type="protein sequence ID" value="JAD69872.1"/>
    <property type="molecule type" value="Transcribed_RNA"/>
</dbReference>
<reference evidence="2" key="1">
    <citation type="submission" date="2014-09" db="EMBL/GenBank/DDBJ databases">
        <authorList>
            <person name="Magalhaes I.L.F."/>
            <person name="Oliveira U."/>
            <person name="Santos F.R."/>
            <person name="Vidigal T.H.D.A."/>
            <person name="Brescovit A.D."/>
            <person name="Santos A.J."/>
        </authorList>
    </citation>
    <scope>NUCLEOTIDE SEQUENCE</scope>
    <source>
        <tissue evidence="2">Shoot tissue taken approximately 20 cm above the soil surface</tissue>
    </source>
</reference>
<sequence>MWDKPALLPFSLSWGVFGSRDGTGRDEAIPLLHMFGSGTTSHGRVPGGNIPPRSGTPSPLEIERTNSSYLDGVMLLSPPVRSRVPDVSVHGCV</sequence>
<feature type="region of interest" description="Disordered" evidence="1">
    <location>
        <begin position="39"/>
        <end position="59"/>
    </location>
</feature>
<organism evidence="2">
    <name type="scientific">Arundo donax</name>
    <name type="common">Giant reed</name>
    <name type="synonym">Donax arundinaceus</name>
    <dbReference type="NCBI Taxonomy" id="35708"/>
    <lineage>
        <taxon>Eukaryota</taxon>
        <taxon>Viridiplantae</taxon>
        <taxon>Streptophyta</taxon>
        <taxon>Embryophyta</taxon>
        <taxon>Tracheophyta</taxon>
        <taxon>Spermatophyta</taxon>
        <taxon>Magnoliopsida</taxon>
        <taxon>Liliopsida</taxon>
        <taxon>Poales</taxon>
        <taxon>Poaceae</taxon>
        <taxon>PACMAD clade</taxon>
        <taxon>Arundinoideae</taxon>
        <taxon>Arundineae</taxon>
        <taxon>Arundo</taxon>
    </lineage>
</organism>
<protein>
    <submittedName>
        <fullName evidence="2">Uncharacterized protein</fullName>
    </submittedName>
</protein>
<accession>A0A0A9CED1</accession>
<evidence type="ECO:0000313" key="2">
    <source>
        <dbReference type="EMBL" id="JAD69872.1"/>
    </source>
</evidence>
<dbReference type="AlphaFoldDB" id="A0A0A9CED1"/>
<proteinExistence type="predicted"/>
<name>A0A0A9CED1_ARUDO</name>